<dbReference type="Proteomes" id="UP000018948">
    <property type="component" value="Unassembled WGS sequence"/>
</dbReference>
<organism evidence="1 2">
    <name type="scientific">Phytophthora nicotianae P10297</name>
    <dbReference type="NCBI Taxonomy" id="1317064"/>
    <lineage>
        <taxon>Eukaryota</taxon>
        <taxon>Sar</taxon>
        <taxon>Stramenopiles</taxon>
        <taxon>Oomycota</taxon>
        <taxon>Peronosporomycetes</taxon>
        <taxon>Peronosporales</taxon>
        <taxon>Peronosporaceae</taxon>
        <taxon>Phytophthora</taxon>
    </lineage>
</organism>
<proteinExistence type="predicted"/>
<evidence type="ECO:0000313" key="2">
    <source>
        <dbReference type="Proteomes" id="UP000018948"/>
    </source>
</evidence>
<protein>
    <submittedName>
        <fullName evidence="1">Uncharacterized protein</fullName>
    </submittedName>
</protein>
<dbReference type="AlphaFoldDB" id="W2YA73"/>
<dbReference type="EMBL" id="ANIY01004182">
    <property type="protein sequence ID" value="ETP31109.1"/>
    <property type="molecule type" value="Genomic_DNA"/>
</dbReference>
<comment type="caution">
    <text evidence="1">The sequence shown here is derived from an EMBL/GenBank/DDBJ whole genome shotgun (WGS) entry which is preliminary data.</text>
</comment>
<gene>
    <name evidence="1" type="ORF">F442_20002</name>
</gene>
<name>W2YA73_PHYNI</name>
<reference evidence="1 2" key="1">
    <citation type="submission" date="2013-11" db="EMBL/GenBank/DDBJ databases">
        <title>The Genome Sequence of Phytophthora parasitica P10297.</title>
        <authorList>
            <consortium name="The Broad Institute Genomics Platform"/>
            <person name="Russ C."/>
            <person name="Tyler B."/>
            <person name="Panabieres F."/>
            <person name="Shan W."/>
            <person name="Tripathy S."/>
            <person name="Grunwald N."/>
            <person name="Machado M."/>
            <person name="Johnson C.S."/>
            <person name="Walker B."/>
            <person name="Young S.K."/>
            <person name="Zeng Q."/>
            <person name="Gargeya S."/>
            <person name="Fitzgerald M."/>
            <person name="Haas B."/>
            <person name="Abouelleil A."/>
            <person name="Allen A.W."/>
            <person name="Alvarado L."/>
            <person name="Arachchi H.M."/>
            <person name="Berlin A.M."/>
            <person name="Chapman S.B."/>
            <person name="Gainer-Dewar J."/>
            <person name="Goldberg J."/>
            <person name="Griggs A."/>
            <person name="Gujja S."/>
            <person name="Hansen M."/>
            <person name="Howarth C."/>
            <person name="Imamovic A."/>
            <person name="Ireland A."/>
            <person name="Larimer J."/>
            <person name="McCowan C."/>
            <person name="Murphy C."/>
            <person name="Pearson M."/>
            <person name="Poon T.W."/>
            <person name="Priest M."/>
            <person name="Roberts A."/>
            <person name="Saif S."/>
            <person name="Shea T."/>
            <person name="Sisk P."/>
            <person name="Sykes S."/>
            <person name="Wortman J."/>
            <person name="Nusbaum C."/>
            <person name="Birren B."/>
        </authorList>
    </citation>
    <scope>NUCLEOTIDE SEQUENCE [LARGE SCALE GENOMIC DNA]</scope>
    <source>
        <strain evidence="1 2">P10297</strain>
    </source>
</reference>
<accession>W2YA73</accession>
<sequence length="61" mass="6836">MRGLKKKKASEYVPAKAVPFCFDMITVLHAFMDSPVGFEGFSEESRVCFKAVSSLCHVSYQ</sequence>
<evidence type="ECO:0000313" key="1">
    <source>
        <dbReference type="EMBL" id="ETP31109.1"/>
    </source>
</evidence>